<dbReference type="Gene3D" id="2.102.10.10">
    <property type="entry name" value="Rieske [2Fe-2S] iron-sulphur domain"/>
    <property type="match status" value="1"/>
</dbReference>
<dbReference type="GO" id="GO:0051537">
    <property type="term" value="F:2 iron, 2 sulfur cluster binding"/>
    <property type="evidence" value="ECO:0007669"/>
    <property type="project" value="UniProtKB-KW"/>
</dbReference>
<evidence type="ECO:0000256" key="3">
    <source>
        <dbReference type="ARBA" id="ARBA00022723"/>
    </source>
</evidence>
<dbReference type="AlphaFoldDB" id="A0A2S5TAR2"/>
<comment type="caution">
    <text evidence="8">The sequence shown here is derived from an EMBL/GenBank/DDBJ whole genome shotgun (WGS) entry which is preliminary data.</text>
</comment>
<evidence type="ECO:0000256" key="5">
    <source>
        <dbReference type="ARBA" id="ARBA00023004"/>
    </source>
</evidence>
<accession>A0A2S5TAR2</accession>
<dbReference type="Gene3D" id="3.90.380.10">
    <property type="entry name" value="Naphthalene 1,2-dioxygenase Alpha Subunit, Chain A, domain 1"/>
    <property type="match status" value="1"/>
</dbReference>
<dbReference type="GO" id="GO:0016491">
    <property type="term" value="F:oxidoreductase activity"/>
    <property type="evidence" value="ECO:0007669"/>
    <property type="project" value="UniProtKB-KW"/>
</dbReference>
<evidence type="ECO:0000256" key="6">
    <source>
        <dbReference type="ARBA" id="ARBA00023014"/>
    </source>
</evidence>
<dbReference type="SUPFAM" id="SSF55961">
    <property type="entry name" value="Bet v1-like"/>
    <property type="match status" value="1"/>
</dbReference>
<dbReference type="Pfam" id="PF00848">
    <property type="entry name" value="Ring_hydroxyl_A"/>
    <property type="match status" value="1"/>
</dbReference>
<dbReference type="EMBL" id="PSNW01000016">
    <property type="protein sequence ID" value="PPE72036.1"/>
    <property type="molecule type" value="Genomic_DNA"/>
</dbReference>
<keyword evidence="5" id="KW-0408">Iron</keyword>
<comment type="cofactor">
    <cofactor evidence="1">
        <name>Fe cation</name>
        <dbReference type="ChEBI" id="CHEBI:24875"/>
    </cofactor>
</comment>
<dbReference type="GO" id="GO:0005506">
    <property type="term" value="F:iron ion binding"/>
    <property type="evidence" value="ECO:0007669"/>
    <property type="project" value="InterPro"/>
</dbReference>
<evidence type="ECO:0000256" key="2">
    <source>
        <dbReference type="ARBA" id="ARBA00022714"/>
    </source>
</evidence>
<dbReference type="Pfam" id="PF00355">
    <property type="entry name" value="Rieske"/>
    <property type="match status" value="1"/>
</dbReference>
<dbReference type="Proteomes" id="UP000238220">
    <property type="component" value="Unassembled WGS sequence"/>
</dbReference>
<dbReference type="PANTHER" id="PTHR43756:SF5">
    <property type="entry name" value="CHOLINE MONOOXYGENASE, CHLOROPLASTIC"/>
    <property type="match status" value="1"/>
</dbReference>
<protein>
    <submittedName>
        <fullName evidence="8">(2Fe-2S)-binding protein</fullName>
    </submittedName>
</protein>
<name>A0A2S5TAR2_9GAMM</name>
<dbReference type="InterPro" id="IPR001663">
    <property type="entry name" value="Rng_hydr_dOase-A"/>
</dbReference>
<evidence type="ECO:0000259" key="7">
    <source>
        <dbReference type="PROSITE" id="PS51296"/>
    </source>
</evidence>
<evidence type="ECO:0000256" key="4">
    <source>
        <dbReference type="ARBA" id="ARBA00023002"/>
    </source>
</evidence>
<dbReference type="InterPro" id="IPR015879">
    <property type="entry name" value="Ring_hydroxy_dOase_asu_C_dom"/>
</dbReference>
<proteinExistence type="predicted"/>
<dbReference type="OrthoDB" id="9769355at2"/>
<keyword evidence="6" id="KW-0411">Iron-sulfur</keyword>
<evidence type="ECO:0000256" key="1">
    <source>
        <dbReference type="ARBA" id="ARBA00001962"/>
    </source>
</evidence>
<keyword evidence="4" id="KW-0560">Oxidoreductase</keyword>
<keyword evidence="2" id="KW-0001">2Fe-2S</keyword>
<evidence type="ECO:0000313" key="8">
    <source>
        <dbReference type="EMBL" id="PPE72036.1"/>
    </source>
</evidence>
<keyword evidence="9" id="KW-1185">Reference proteome</keyword>
<dbReference type="PANTHER" id="PTHR43756">
    <property type="entry name" value="CHOLINE MONOOXYGENASE, CHLOROPLASTIC"/>
    <property type="match status" value="1"/>
</dbReference>
<gene>
    <name evidence="8" type="ORF">C3942_20275</name>
</gene>
<dbReference type="PRINTS" id="PR00090">
    <property type="entry name" value="RNGDIOXGNASE"/>
</dbReference>
<dbReference type="SUPFAM" id="SSF50022">
    <property type="entry name" value="ISP domain"/>
    <property type="match status" value="1"/>
</dbReference>
<reference evidence="8 9" key="1">
    <citation type="submission" date="2018-02" db="EMBL/GenBank/DDBJ databases">
        <title>Genome sequencing of Solimonas sp. HR-BB.</title>
        <authorList>
            <person name="Lee Y."/>
            <person name="Jeon C.O."/>
        </authorList>
    </citation>
    <scope>NUCLEOTIDE SEQUENCE [LARGE SCALE GENOMIC DNA]</scope>
    <source>
        <strain evidence="8 9">HR-BB</strain>
    </source>
</reference>
<organism evidence="8 9">
    <name type="scientific">Solimonas fluminis</name>
    <dbReference type="NCBI Taxonomy" id="2086571"/>
    <lineage>
        <taxon>Bacteria</taxon>
        <taxon>Pseudomonadati</taxon>
        <taxon>Pseudomonadota</taxon>
        <taxon>Gammaproteobacteria</taxon>
        <taxon>Nevskiales</taxon>
        <taxon>Nevskiaceae</taxon>
        <taxon>Solimonas</taxon>
    </lineage>
</organism>
<evidence type="ECO:0000313" key="9">
    <source>
        <dbReference type="Proteomes" id="UP000238220"/>
    </source>
</evidence>
<dbReference type="CDD" id="cd03469">
    <property type="entry name" value="Rieske_RO_Alpha_N"/>
    <property type="match status" value="1"/>
</dbReference>
<dbReference type="InterPro" id="IPR036922">
    <property type="entry name" value="Rieske_2Fe-2S_sf"/>
</dbReference>
<dbReference type="InterPro" id="IPR017941">
    <property type="entry name" value="Rieske_2Fe-2S"/>
</dbReference>
<sequence length="470" mass="53243">MPRAACWPCVPAPEPGDSAMSALKHEDLDRPVTIGAEAYISEDYVRAERDRLWRRVWLQAGRVEEIPEVGSHITYEILDDSVVIIRTAADRIQAFHNVCTHRGRRLVDTPAGAHHACGNRKALVCPFHGWTFNLQGDCTHIRDREDWQDQLTPENTRLAGVKLDTWGGWIWINLDPDCVPLREYLEPAASMLDPFQLENMRVRWRRWVVFDCNWKVAAEAFNEIYHVDVTHPEFKQFGEFRGWARSQGLHSNIGYDAPKNVDANQQAKLRIGTGDARLSTAQMQNFTWTQVNTNTTQTLVDAANRLADELPEGTPPGEVLMHWLKSAREADAARGVVWPTIDPAHVGRSGTAWQIFPSFQIGHAVNNALCYNFKPHGYNPNQCIFEVAVYELFPKGAEPKTEWEYTPVGDPRWRTVLPQDFSNMAAVQQGMKSAGFRGTQPNPYRERAIANLHLNLARYMGTGAPRLLKG</sequence>
<keyword evidence="3" id="KW-0479">Metal-binding</keyword>
<dbReference type="PROSITE" id="PS51296">
    <property type="entry name" value="RIESKE"/>
    <property type="match status" value="1"/>
</dbReference>
<feature type="domain" description="Rieske" evidence="7">
    <location>
        <begin position="57"/>
        <end position="172"/>
    </location>
</feature>